<organism evidence="2 3">
    <name type="scientific">candidate division WWE3 bacterium CG08_land_8_20_14_0_20_41_10</name>
    <dbReference type="NCBI Taxonomy" id="1975085"/>
    <lineage>
        <taxon>Bacteria</taxon>
        <taxon>Katanobacteria</taxon>
    </lineage>
</organism>
<comment type="caution">
    <text evidence="2">The sequence shown here is derived from an EMBL/GenBank/DDBJ whole genome shotgun (WGS) entry which is preliminary data.</text>
</comment>
<gene>
    <name evidence="2" type="ORF">COT50_03445</name>
</gene>
<reference evidence="3" key="1">
    <citation type="submission" date="2017-09" db="EMBL/GenBank/DDBJ databases">
        <title>Depth-based differentiation of microbial function through sediment-hosted aquifers and enrichment of novel symbionts in the deep terrestrial subsurface.</title>
        <authorList>
            <person name="Probst A.J."/>
            <person name="Ladd B."/>
            <person name="Jarett J.K."/>
            <person name="Geller-Mcgrath D.E."/>
            <person name="Sieber C.M.K."/>
            <person name="Emerson J.B."/>
            <person name="Anantharaman K."/>
            <person name="Thomas B.C."/>
            <person name="Malmstrom R."/>
            <person name="Stieglmeier M."/>
            <person name="Klingl A."/>
            <person name="Woyke T."/>
            <person name="Ryan C.M."/>
            <person name="Banfield J.F."/>
        </authorList>
    </citation>
    <scope>NUCLEOTIDE SEQUENCE [LARGE SCALE GENOMIC DNA]</scope>
</reference>
<protein>
    <recommendedName>
        <fullName evidence="1">ABC1 atypical kinase-like domain-containing protein</fullName>
    </recommendedName>
</protein>
<dbReference type="InterPro" id="IPR004147">
    <property type="entry name" value="ABC1_dom"/>
</dbReference>
<sequence length="135" mass="15594">MYQGVYKGQNVVIKIQKEGLKSKLFIDFLVVSIIARVVDAIYSPRQANIPQLIKDFKQATYNELDYLRGYELGDEIDMTDFFIEIMRMGEKFKLKLPERMFVFGRTSQISKSYNALSGTQRAVCKEGFSKNSKRA</sequence>
<proteinExistence type="predicted"/>
<dbReference type="AlphaFoldDB" id="A0A2H0XB70"/>
<evidence type="ECO:0000313" key="2">
    <source>
        <dbReference type="EMBL" id="PIS22156.1"/>
    </source>
</evidence>
<feature type="domain" description="ABC1 atypical kinase-like" evidence="1">
    <location>
        <begin position="7"/>
        <end position="68"/>
    </location>
</feature>
<evidence type="ECO:0000259" key="1">
    <source>
        <dbReference type="Pfam" id="PF03109"/>
    </source>
</evidence>
<dbReference type="Pfam" id="PF03109">
    <property type="entry name" value="ABC1"/>
    <property type="match status" value="1"/>
</dbReference>
<evidence type="ECO:0000313" key="3">
    <source>
        <dbReference type="Proteomes" id="UP000231252"/>
    </source>
</evidence>
<name>A0A2H0XB70_UNCKA</name>
<dbReference type="EMBL" id="PEYU01000076">
    <property type="protein sequence ID" value="PIS22156.1"/>
    <property type="molecule type" value="Genomic_DNA"/>
</dbReference>
<dbReference type="Proteomes" id="UP000231252">
    <property type="component" value="Unassembled WGS sequence"/>
</dbReference>
<accession>A0A2H0XB70</accession>